<dbReference type="AlphaFoldDB" id="M7Y074"/>
<evidence type="ECO:0000313" key="1">
    <source>
        <dbReference type="EMBL" id="EMS34157.1"/>
    </source>
</evidence>
<accession>M7Y074</accession>
<dbReference type="EMBL" id="AMZY02000007">
    <property type="protein sequence ID" value="EMS34157.1"/>
    <property type="molecule type" value="Genomic_DNA"/>
</dbReference>
<dbReference type="InParanoid" id="M7Y074"/>
<name>M7Y074_9BACT</name>
<dbReference type="Proteomes" id="UP000010953">
    <property type="component" value="Unassembled WGS sequence"/>
</dbReference>
<proteinExistence type="predicted"/>
<comment type="caution">
    <text evidence="1">The sequence shown here is derived from an EMBL/GenBank/DDBJ whole genome shotgun (WGS) entry which is preliminary data.</text>
</comment>
<keyword evidence="2" id="KW-1185">Reference proteome</keyword>
<organism evidence="1 2">
    <name type="scientific">Mariniradius saccharolyticus AK6</name>
    <dbReference type="NCBI Taxonomy" id="1239962"/>
    <lineage>
        <taxon>Bacteria</taxon>
        <taxon>Pseudomonadati</taxon>
        <taxon>Bacteroidota</taxon>
        <taxon>Cytophagia</taxon>
        <taxon>Cytophagales</taxon>
        <taxon>Cyclobacteriaceae</taxon>
        <taxon>Mariniradius</taxon>
    </lineage>
</organism>
<protein>
    <submittedName>
        <fullName evidence="1">Uncharacterized protein</fullName>
    </submittedName>
</protein>
<evidence type="ECO:0000313" key="2">
    <source>
        <dbReference type="Proteomes" id="UP000010953"/>
    </source>
</evidence>
<reference evidence="1" key="1">
    <citation type="submission" date="2013-01" db="EMBL/GenBank/DDBJ databases">
        <title>Genome assembly of Mariniradius saccharolyticus AK6.</title>
        <authorList>
            <person name="Vaidya B."/>
            <person name="Khatri I."/>
            <person name="Tanuku N.R.S."/>
            <person name="Subramanian S."/>
            <person name="Pinnaka A."/>
        </authorList>
    </citation>
    <scope>NUCLEOTIDE SEQUENCE [LARGE SCALE GENOMIC DNA]</scope>
    <source>
        <strain evidence="1">AK6</strain>
    </source>
</reference>
<dbReference type="STRING" id="1239962.C943_03974"/>
<gene>
    <name evidence="1" type="ORF">C943_03974</name>
</gene>
<sequence>MNGLAIFEQKTGNRIQNCCIPFYQSCKRDEILEICAGRRA</sequence>